<dbReference type="AlphaFoldDB" id="A0A2A2TAW4"/>
<evidence type="ECO:0000313" key="2">
    <source>
        <dbReference type="Proteomes" id="UP000218238"/>
    </source>
</evidence>
<evidence type="ECO:0000313" key="1">
    <source>
        <dbReference type="EMBL" id="PAX48235.1"/>
    </source>
</evidence>
<gene>
    <name evidence="1" type="ORF">CK510_28485</name>
</gene>
<reference evidence="1 2" key="1">
    <citation type="submission" date="2017-08" db="EMBL/GenBank/DDBJ databases">
        <title>Draft genome sequence of filamentous cyanobacterium Calothrix elsteri CCALA 953.</title>
        <authorList>
            <person name="Gagunashvili A.N."/>
            <person name="Elster J."/>
            <person name="Andresson O.S."/>
        </authorList>
    </citation>
    <scope>NUCLEOTIDE SEQUENCE [LARGE SCALE GENOMIC DNA]</scope>
    <source>
        <strain evidence="1 2">CCALA 953</strain>
    </source>
</reference>
<dbReference type="Proteomes" id="UP000218238">
    <property type="component" value="Unassembled WGS sequence"/>
</dbReference>
<comment type="caution">
    <text evidence="1">The sequence shown here is derived from an EMBL/GenBank/DDBJ whole genome shotgun (WGS) entry which is preliminary data.</text>
</comment>
<keyword evidence="2" id="KW-1185">Reference proteome</keyword>
<proteinExistence type="predicted"/>
<organism evidence="1 2">
    <name type="scientific">Brunnivagina elsteri CCALA 953</name>
    <dbReference type="NCBI Taxonomy" id="987040"/>
    <lineage>
        <taxon>Bacteria</taxon>
        <taxon>Bacillati</taxon>
        <taxon>Cyanobacteriota</taxon>
        <taxon>Cyanophyceae</taxon>
        <taxon>Nostocales</taxon>
        <taxon>Calotrichaceae</taxon>
        <taxon>Brunnivagina</taxon>
    </lineage>
</organism>
<sequence>MIVIIVSAMTFGSTGNQITKIIGNRDRNIGQIVGWSFGALVGFIADKQGRSFFTSKVMNDDYKKQLKLLEENK</sequence>
<name>A0A2A2TAW4_9CYAN</name>
<dbReference type="EMBL" id="NTFS01000570">
    <property type="protein sequence ID" value="PAX48235.1"/>
    <property type="molecule type" value="Genomic_DNA"/>
</dbReference>
<accession>A0A2A2TAW4</accession>
<protein>
    <submittedName>
        <fullName evidence="1">Uncharacterized protein</fullName>
    </submittedName>
</protein>